<dbReference type="OrthoDB" id="9023404at2"/>
<dbReference type="SUPFAM" id="SSF47336">
    <property type="entry name" value="ACP-like"/>
    <property type="match status" value="1"/>
</dbReference>
<evidence type="ECO:0000313" key="4">
    <source>
        <dbReference type="EMBL" id="TDD61169.1"/>
    </source>
</evidence>
<dbReference type="InterPro" id="IPR050091">
    <property type="entry name" value="PKS_NRPS_Biosynth_Enz"/>
</dbReference>
<dbReference type="PROSITE" id="PS50075">
    <property type="entry name" value="CARRIER"/>
    <property type="match status" value="1"/>
</dbReference>
<dbReference type="InterPro" id="IPR014043">
    <property type="entry name" value="Acyl_transferase_dom"/>
</dbReference>
<organism evidence="4 5">
    <name type="scientific">Kribbella antibiotica</name>
    <dbReference type="NCBI Taxonomy" id="190195"/>
    <lineage>
        <taxon>Bacteria</taxon>
        <taxon>Bacillati</taxon>
        <taxon>Actinomycetota</taxon>
        <taxon>Actinomycetes</taxon>
        <taxon>Propionibacteriales</taxon>
        <taxon>Kribbellaceae</taxon>
        <taxon>Kribbella</taxon>
    </lineage>
</organism>
<dbReference type="Gene3D" id="3.40.366.10">
    <property type="entry name" value="Malonyl-Coenzyme A Acyl Carrier Protein, domain 2"/>
    <property type="match status" value="1"/>
</dbReference>
<dbReference type="InterPro" id="IPR016039">
    <property type="entry name" value="Thiolase-like"/>
</dbReference>
<dbReference type="GO" id="GO:0071770">
    <property type="term" value="P:DIM/DIP cell wall layer assembly"/>
    <property type="evidence" value="ECO:0007669"/>
    <property type="project" value="TreeGrafter"/>
</dbReference>
<dbReference type="Pfam" id="PF00550">
    <property type="entry name" value="PP-binding"/>
    <property type="match status" value="1"/>
</dbReference>
<dbReference type="AlphaFoldDB" id="A0A4R4ZT51"/>
<protein>
    <submittedName>
        <fullName evidence="4">Acyltransferase domain-containing protein</fullName>
    </submittedName>
</protein>
<dbReference type="GO" id="GO:0004312">
    <property type="term" value="F:fatty acid synthase activity"/>
    <property type="evidence" value="ECO:0007669"/>
    <property type="project" value="TreeGrafter"/>
</dbReference>
<dbReference type="InterPro" id="IPR036736">
    <property type="entry name" value="ACP-like_sf"/>
</dbReference>
<dbReference type="InterPro" id="IPR016035">
    <property type="entry name" value="Acyl_Trfase/lysoPLipase"/>
</dbReference>
<dbReference type="InterPro" id="IPR009081">
    <property type="entry name" value="PP-bd_ACP"/>
</dbReference>
<evidence type="ECO:0000313" key="5">
    <source>
        <dbReference type="Proteomes" id="UP000295124"/>
    </source>
</evidence>
<dbReference type="Gene3D" id="1.10.1200.10">
    <property type="entry name" value="ACP-like"/>
    <property type="match status" value="1"/>
</dbReference>
<proteinExistence type="predicted"/>
<keyword evidence="5" id="KW-1185">Reference proteome</keyword>
<dbReference type="PANTHER" id="PTHR43775:SF37">
    <property type="entry name" value="SI:DKEY-61P9.11"/>
    <property type="match status" value="1"/>
</dbReference>
<reference evidence="4 5" key="1">
    <citation type="submission" date="2019-03" db="EMBL/GenBank/DDBJ databases">
        <title>Draft genome sequences of novel Actinobacteria.</title>
        <authorList>
            <person name="Sahin N."/>
            <person name="Ay H."/>
            <person name="Saygin H."/>
        </authorList>
    </citation>
    <scope>NUCLEOTIDE SEQUENCE [LARGE SCALE GENOMIC DNA]</scope>
    <source>
        <strain evidence="4 5">JCM 13523</strain>
    </source>
</reference>
<dbReference type="Proteomes" id="UP000295124">
    <property type="component" value="Unassembled WGS sequence"/>
</dbReference>
<dbReference type="PANTHER" id="PTHR43775">
    <property type="entry name" value="FATTY ACID SYNTHASE"/>
    <property type="match status" value="1"/>
</dbReference>
<dbReference type="Pfam" id="PF00698">
    <property type="entry name" value="Acyl_transf_1"/>
    <property type="match status" value="1"/>
</dbReference>
<dbReference type="GO" id="GO:0005886">
    <property type="term" value="C:plasma membrane"/>
    <property type="evidence" value="ECO:0007669"/>
    <property type="project" value="TreeGrafter"/>
</dbReference>
<keyword evidence="4" id="KW-0808">Transferase</keyword>
<dbReference type="SUPFAM" id="SSF52151">
    <property type="entry name" value="FabD/lysophospholipase-like"/>
    <property type="match status" value="1"/>
</dbReference>
<dbReference type="EMBL" id="SMKX01000017">
    <property type="protein sequence ID" value="TDD61169.1"/>
    <property type="molecule type" value="Genomic_DNA"/>
</dbReference>
<evidence type="ECO:0000259" key="3">
    <source>
        <dbReference type="PROSITE" id="PS50075"/>
    </source>
</evidence>
<name>A0A4R4ZT51_9ACTN</name>
<evidence type="ECO:0000256" key="2">
    <source>
        <dbReference type="ARBA" id="ARBA00022553"/>
    </source>
</evidence>
<sequence length="494" mass="52730">MIIVSDQELRGFLVERLAQACWVGVGEIDPDRLLNEYGLSSRDAVAITGELSELLDRPLQPESLWRYPTVNQLVRGLIAEGREIAIIGWGRGDEDARSQVEQEALERAGLFEPERLGAVVDESAVVAVRTGVDRLRAGEADVVVATGVSAGCASVVLKRLPDAERDGDRVLSVISELTSTEDAEVGELVDAVLDGDPVVRLRDASGAELVLRRVWASLADIPLQGVGHFALSDTSIERISLYAGELAEHLRVGSDALANVEYTLARQVARGPVRTVVVARDRPELLAGLSALAGNTSHPAVVAGEAAAVPQPVWVFSGEQPWFSLRGLMECEPAFAATIGELDPLLQWASGLHLRDTLLTGAPPEPEQEPAAQYGVQLALALLWRQFGLTPAAVVGLSTGRLAAAVLAGALTATEGAQLIAGQPADPKAPRIPYYESREAAAQAGHHLFLDLTLPRTEDPAIVFHRQLASLEALGHPLTPRAGRITDLPLRVRP</sequence>
<dbReference type="InterPro" id="IPR001227">
    <property type="entry name" value="Ac_transferase_dom_sf"/>
</dbReference>
<dbReference type="SUPFAM" id="SSF53901">
    <property type="entry name" value="Thiolase-like"/>
    <property type="match status" value="1"/>
</dbReference>
<dbReference type="GO" id="GO:0005737">
    <property type="term" value="C:cytoplasm"/>
    <property type="evidence" value="ECO:0007669"/>
    <property type="project" value="TreeGrafter"/>
</dbReference>
<feature type="domain" description="Carrier" evidence="3">
    <location>
        <begin position="4"/>
        <end position="81"/>
    </location>
</feature>
<keyword evidence="2" id="KW-0597">Phosphoprotein</keyword>
<accession>A0A4R4ZT51</accession>
<dbReference type="RefSeq" id="WP_132166587.1">
    <property type="nucleotide sequence ID" value="NZ_SMKX01000017.1"/>
</dbReference>
<dbReference type="Gene3D" id="3.40.47.10">
    <property type="match status" value="1"/>
</dbReference>
<comment type="caution">
    <text evidence="4">The sequence shown here is derived from an EMBL/GenBank/DDBJ whole genome shotgun (WGS) entry which is preliminary data.</text>
</comment>
<evidence type="ECO:0000256" key="1">
    <source>
        <dbReference type="ARBA" id="ARBA00022450"/>
    </source>
</evidence>
<dbReference type="GO" id="GO:0006633">
    <property type="term" value="P:fatty acid biosynthetic process"/>
    <property type="evidence" value="ECO:0007669"/>
    <property type="project" value="TreeGrafter"/>
</dbReference>
<keyword evidence="4" id="KW-0012">Acyltransferase</keyword>
<keyword evidence="1" id="KW-0596">Phosphopantetheine</keyword>
<gene>
    <name evidence="4" type="ORF">E1263_08255</name>
</gene>